<name>A0A0F9QUJ6_9ZZZZ</name>
<comment type="caution">
    <text evidence="1">The sequence shown here is derived from an EMBL/GenBank/DDBJ whole genome shotgun (WGS) entry which is preliminary data.</text>
</comment>
<dbReference type="AlphaFoldDB" id="A0A0F9QUJ6"/>
<sequence>MLFIISITDPKGTALLSDLFHMDSKMELYQKLPFLNSGVKKGSMKNAFTIQISDSERTVLKAFFSNIEETQLNKTRIYERIGQKQDEYIAQNRG</sequence>
<evidence type="ECO:0000313" key="1">
    <source>
        <dbReference type="EMBL" id="KKN46099.1"/>
    </source>
</evidence>
<proteinExistence type="predicted"/>
<gene>
    <name evidence="1" type="ORF">LCGC14_0676310</name>
</gene>
<reference evidence="1" key="1">
    <citation type="journal article" date="2015" name="Nature">
        <title>Complex archaea that bridge the gap between prokaryotes and eukaryotes.</title>
        <authorList>
            <person name="Spang A."/>
            <person name="Saw J.H."/>
            <person name="Jorgensen S.L."/>
            <person name="Zaremba-Niedzwiedzka K."/>
            <person name="Martijn J."/>
            <person name="Lind A.E."/>
            <person name="van Eijk R."/>
            <person name="Schleper C."/>
            <person name="Guy L."/>
            <person name="Ettema T.J."/>
        </authorList>
    </citation>
    <scope>NUCLEOTIDE SEQUENCE</scope>
</reference>
<organism evidence="1">
    <name type="scientific">marine sediment metagenome</name>
    <dbReference type="NCBI Taxonomy" id="412755"/>
    <lineage>
        <taxon>unclassified sequences</taxon>
        <taxon>metagenomes</taxon>
        <taxon>ecological metagenomes</taxon>
    </lineage>
</organism>
<accession>A0A0F9QUJ6</accession>
<protein>
    <submittedName>
        <fullName evidence="1">Uncharacterized protein</fullName>
    </submittedName>
</protein>
<dbReference type="EMBL" id="LAZR01001349">
    <property type="protein sequence ID" value="KKN46099.1"/>
    <property type="molecule type" value="Genomic_DNA"/>
</dbReference>